<dbReference type="SUPFAM" id="SSF48452">
    <property type="entry name" value="TPR-like"/>
    <property type="match status" value="1"/>
</dbReference>
<comment type="caution">
    <text evidence="3">The sequence shown here is derived from an EMBL/GenBank/DDBJ whole genome shotgun (WGS) entry which is preliminary data.</text>
</comment>
<dbReference type="Gene3D" id="1.25.40.10">
    <property type="entry name" value="Tetratricopeptide repeat domain"/>
    <property type="match status" value="2"/>
</dbReference>
<proteinExistence type="predicted"/>
<dbReference type="PANTHER" id="PTHR47691">
    <property type="entry name" value="REGULATOR-RELATED"/>
    <property type="match status" value="1"/>
</dbReference>
<organism evidence="3 4">
    <name type="scientific">Actinomadura syzygii</name>
    <dbReference type="NCBI Taxonomy" id="1427538"/>
    <lineage>
        <taxon>Bacteria</taxon>
        <taxon>Bacillati</taxon>
        <taxon>Actinomycetota</taxon>
        <taxon>Actinomycetes</taxon>
        <taxon>Streptosporangiales</taxon>
        <taxon>Thermomonosporaceae</taxon>
        <taxon>Actinomadura</taxon>
    </lineage>
</organism>
<dbReference type="InterPro" id="IPR011990">
    <property type="entry name" value="TPR-like_helical_dom_sf"/>
</dbReference>
<dbReference type="EMBL" id="VSFF01000016">
    <property type="protein sequence ID" value="TYC08658.1"/>
    <property type="molecule type" value="Genomic_DNA"/>
</dbReference>
<dbReference type="InterPro" id="IPR019734">
    <property type="entry name" value="TPR_rpt"/>
</dbReference>
<feature type="region of interest" description="Disordered" evidence="2">
    <location>
        <begin position="416"/>
        <end position="445"/>
    </location>
</feature>
<reference evidence="3 4" key="1">
    <citation type="submission" date="2019-08" db="EMBL/GenBank/DDBJ databases">
        <title>Actinomadura sp. nov. CYP1-5 isolated from mountain soil.</title>
        <authorList>
            <person name="Songsumanus A."/>
            <person name="Kuncharoen N."/>
            <person name="Kudo T."/>
            <person name="Yuki M."/>
            <person name="Igarashi Y."/>
            <person name="Tanasupawat S."/>
        </authorList>
    </citation>
    <scope>NUCLEOTIDE SEQUENCE [LARGE SCALE GENOMIC DNA]</scope>
    <source>
        <strain evidence="3 4">GKU157</strain>
    </source>
</reference>
<feature type="compositionally biased region" description="Low complexity" evidence="2">
    <location>
        <begin position="416"/>
        <end position="428"/>
    </location>
</feature>
<dbReference type="Proteomes" id="UP000322634">
    <property type="component" value="Unassembled WGS sequence"/>
</dbReference>
<gene>
    <name evidence="3" type="ORF">FXF65_37870</name>
</gene>
<evidence type="ECO:0000256" key="2">
    <source>
        <dbReference type="SAM" id="MobiDB-lite"/>
    </source>
</evidence>
<dbReference type="PANTHER" id="PTHR47691:SF3">
    <property type="entry name" value="HTH-TYPE TRANSCRIPTIONAL REGULATOR RV0890C-RELATED"/>
    <property type="match status" value="1"/>
</dbReference>
<name>A0A5D0TR86_9ACTN</name>
<protein>
    <submittedName>
        <fullName evidence="3">Uncharacterized protein</fullName>
    </submittedName>
</protein>
<dbReference type="PROSITE" id="PS50005">
    <property type="entry name" value="TPR"/>
    <property type="match status" value="1"/>
</dbReference>
<evidence type="ECO:0000256" key="1">
    <source>
        <dbReference type="PROSITE-ProRule" id="PRU00339"/>
    </source>
</evidence>
<feature type="repeat" description="TPR" evidence="1">
    <location>
        <begin position="330"/>
        <end position="363"/>
    </location>
</feature>
<dbReference type="OrthoDB" id="3446088at2"/>
<evidence type="ECO:0000313" key="3">
    <source>
        <dbReference type="EMBL" id="TYC08658.1"/>
    </source>
</evidence>
<sequence length="445" mass="47444">MTITLNAVYADLPDPLQRAYRHLALLPGPMFSAAAAAAALAADDTAIDSFLARLSDVNLVQFGPELDQWRMPEPAAAHARALSEVGDSAGERAAVLARAVHHYLMWAARLDTVIAPGRRRYAAVFAWHPELPPAAADDQAAITMMQPWVPVLLAAQAAAADAGLHALAWQFAEALWGYVLRRQDYAAGQQVCATALDSAYRCADLVAQARAHMLAGALARRQGHLPEAMDHHDQAGELFERSGDTLGSAAAAEHLGATLLALSQPSEAVTVLQSGLDLYRAAPPHPRGQALLRRQLAIALARLGHHTQAYTHFDAAEGVFTDLGEPYLIARLALDLAEAAIARSDLDQALEHLGKAARVLPDRSSADDAHLHYLYAKVHRQAGHTDAADRALTIALDYRGHLPDDHPTALLVDTMASGSRRTAASPAPSTTPAPEPGPDDRPTTS</sequence>
<evidence type="ECO:0000313" key="4">
    <source>
        <dbReference type="Proteomes" id="UP000322634"/>
    </source>
</evidence>
<keyword evidence="4" id="KW-1185">Reference proteome</keyword>
<dbReference type="AlphaFoldDB" id="A0A5D0TR86"/>
<keyword evidence="1" id="KW-0802">TPR repeat</keyword>
<dbReference type="RefSeq" id="WP_148355018.1">
    <property type="nucleotide sequence ID" value="NZ_JBHSBF010000002.1"/>
</dbReference>
<dbReference type="SMART" id="SM00028">
    <property type="entry name" value="TPR"/>
    <property type="match status" value="5"/>
</dbReference>
<accession>A0A5D0TR86</accession>